<dbReference type="RefSeq" id="WP_202855563.1">
    <property type="nucleotide sequence ID" value="NZ_JAEUGD010000021.1"/>
</dbReference>
<evidence type="ECO:0000313" key="2">
    <source>
        <dbReference type="Proteomes" id="UP000614216"/>
    </source>
</evidence>
<keyword evidence="2" id="KW-1185">Reference proteome</keyword>
<sequence length="131" mass="14667">MTESTRDKLNKIPIPPLVECGQTLKKLERLKTLFYKLETAALTTTPEESLELINNTLIDVEDCHSGVGATEKPGLIYTGRMYPIQEDNIERKRNGGIVAITKGNKIVIEPSGTFSIFSRIDEELLMTKNDN</sequence>
<reference evidence="1" key="1">
    <citation type="submission" date="2021-01" db="EMBL/GenBank/DDBJ databases">
        <title>Fulvivirga kasyanovii gen. nov., sp nov., a novel member of the phylum Bacteroidetes isolated from seawater in a mussel farm.</title>
        <authorList>
            <person name="Zhao L.-H."/>
            <person name="Wang Z.-J."/>
        </authorList>
    </citation>
    <scope>NUCLEOTIDE SEQUENCE</scope>
    <source>
        <strain evidence="1">29W222</strain>
    </source>
</reference>
<evidence type="ECO:0000313" key="1">
    <source>
        <dbReference type="EMBL" id="MBL6446015.1"/>
    </source>
</evidence>
<proteinExistence type="predicted"/>
<organism evidence="1 2">
    <name type="scientific">Fulvivirga marina</name>
    <dbReference type="NCBI Taxonomy" id="2494733"/>
    <lineage>
        <taxon>Bacteria</taxon>
        <taxon>Pseudomonadati</taxon>
        <taxon>Bacteroidota</taxon>
        <taxon>Cytophagia</taxon>
        <taxon>Cytophagales</taxon>
        <taxon>Fulvivirgaceae</taxon>
        <taxon>Fulvivirga</taxon>
    </lineage>
</organism>
<dbReference type="Proteomes" id="UP000614216">
    <property type="component" value="Unassembled WGS sequence"/>
</dbReference>
<gene>
    <name evidence="1" type="ORF">JMN32_06825</name>
</gene>
<accession>A0A937KDG0</accession>
<name>A0A937KDG0_9BACT</name>
<dbReference type="EMBL" id="JAEUGD010000021">
    <property type="protein sequence ID" value="MBL6446015.1"/>
    <property type="molecule type" value="Genomic_DNA"/>
</dbReference>
<dbReference type="AlphaFoldDB" id="A0A937KDG0"/>
<comment type="caution">
    <text evidence="1">The sequence shown here is derived from an EMBL/GenBank/DDBJ whole genome shotgun (WGS) entry which is preliminary data.</text>
</comment>
<protein>
    <submittedName>
        <fullName evidence="1">Uncharacterized protein</fullName>
    </submittedName>
</protein>